<organism evidence="4 5">
    <name type="scientific">Jannaschia ovalis</name>
    <dbReference type="NCBI Taxonomy" id="3038773"/>
    <lineage>
        <taxon>Bacteria</taxon>
        <taxon>Pseudomonadati</taxon>
        <taxon>Pseudomonadota</taxon>
        <taxon>Alphaproteobacteria</taxon>
        <taxon>Rhodobacterales</taxon>
        <taxon>Roseobacteraceae</taxon>
        <taxon>Jannaschia</taxon>
    </lineage>
</organism>
<dbReference type="PANTHER" id="PTHR43877">
    <property type="entry name" value="AMINOALKYLPHOSPHONATE N-ACETYLTRANSFERASE-RELATED-RELATED"/>
    <property type="match status" value="1"/>
</dbReference>
<dbReference type="Proteomes" id="UP001243420">
    <property type="component" value="Chromosome"/>
</dbReference>
<dbReference type="InterPro" id="IPR050832">
    <property type="entry name" value="Bact_Acetyltransf"/>
</dbReference>
<evidence type="ECO:0000313" key="4">
    <source>
        <dbReference type="EMBL" id="WGH77193.1"/>
    </source>
</evidence>
<evidence type="ECO:0000313" key="5">
    <source>
        <dbReference type="Proteomes" id="UP001243420"/>
    </source>
</evidence>
<dbReference type="CDD" id="cd04301">
    <property type="entry name" value="NAT_SF"/>
    <property type="match status" value="1"/>
</dbReference>
<dbReference type="Pfam" id="PF13673">
    <property type="entry name" value="Acetyltransf_10"/>
    <property type="match status" value="1"/>
</dbReference>
<dbReference type="SUPFAM" id="SSF55729">
    <property type="entry name" value="Acyl-CoA N-acyltransferases (Nat)"/>
    <property type="match status" value="1"/>
</dbReference>
<dbReference type="InterPro" id="IPR000182">
    <property type="entry name" value="GNAT_dom"/>
</dbReference>
<dbReference type="RefSeq" id="WP_279963767.1">
    <property type="nucleotide sequence ID" value="NZ_CP122537.1"/>
</dbReference>
<feature type="domain" description="N-acetyltransferase" evidence="3">
    <location>
        <begin position="1"/>
        <end position="137"/>
    </location>
</feature>
<evidence type="ECO:0000259" key="3">
    <source>
        <dbReference type="PROSITE" id="PS51186"/>
    </source>
</evidence>
<dbReference type="InterPro" id="IPR016181">
    <property type="entry name" value="Acyl_CoA_acyltransferase"/>
</dbReference>
<keyword evidence="1 4" id="KW-0808">Transferase</keyword>
<gene>
    <name evidence="4" type="ORF">P8627_08995</name>
</gene>
<sequence>MRIERVSELDAALAVRAAVFVDEQGVSLADEVDGRDLDCLHWLGRIDAVPVATLRVLPKGHDAKIQRVAVLKPFRMKGLGRNLMERAMSDLTEMGFRCAILGAQTTALGFYERLGFEPYGPIYRDAGLSHRDMTRDL</sequence>
<accession>A0ABY8L9Z7</accession>
<dbReference type="PANTHER" id="PTHR43877:SF1">
    <property type="entry name" value="ACETYLTRANSFERASE"/>
    <property type="match status" value="1"/>
</dbReference>
<keyword evidence="2 4" id="KW-0012">Acyltransferase</keyword>
<dbReference type="EC" id="2.3.1.-" evidence="4"/>
<evidence type="ECO:0000256" key="1">
    <source>
        <dbReference type="ARBA" id="ARBA00022679"/>
    </source>
</evidence>
<dbReference type="GO" id="GO:0016746">
    <property type="term" value="F:acyltransferase activity"/>
    <property type="evidence" value="ECO:0007669"/>
    <property type="project" value="UniProtKB-KW"/>
</dbReference>
<protein>
    <submittedName>
        <fullName evidence="4">GNAT family N-acetyltransferase</fullName>
        <ecNumber evidence="4">2.3.1.-</ecNumber>
    </submittedName>
</protein>
<dbReference type="EMBL" id="CP122537">
    <property type="protein sequence ID" value="WGH77193.1"/>
    <property type="molecule type" value="Genomic_DNA"/>
</dbReference>
<dbReference type="PROSITE" id="PS51186">
    <property type="entry name" value="GNAT"/>
    <property type="match status" value="1"/>
</dbReference>
<keyword evidence="5" id="KW-1185">Reference proteome</keyword>
<name>A0ABY8L9Z7_9RHOB</name>
<reference evidence="4 5" key="1">
    <citation type="submission" date="2023-04" db="EMBL/GenBank/DDBJ databases">
        <title>Jannaschia ovalis sp. nov., a marine bacterium isolated from sea tidal flat.</title>
        <authorList>
            <person name="Kwon D.Y."/>
            <person name="Kim J.-J."/>
        </authorList>
    </citation>
    <scope>NUCLEOTIDE SEQUENCE [LARGE SCALE GENOMIC DNA]</scope>
    <source>
        <strain evidence="4 5">GRR-S6-38</strain>
    </source>
</reference>
<evidence type="ECO:0000256" key="2">
    <source>
        <dbReference type="ARBA" id="ARBA00023315"/>
    </source>
</evidence>
<dbReference type="Gene3D" id="3.40.630.30">
    <property type="match status" value="1"/>
</dbReference>
<proteinExistence type="predicted"/>